<evidence type="ECO:0000256" key="2">
    <source>
        <dbReference type="SAM" id="Phobius"/>
    </source>
</evidence>
<reference evidence="3 4" key="1">
    <citation type="journal article" date="2013" name="Genome Announc.">
        <title>Draft Genome Sequence of the Methanotrophic Gammaproteobacterium Methyloglobulus morosus DSM 22980 Strain KoM1.</title>
        <authorList>
            <person name="Poehlein A."/>
            <person name="Deutzmann J.S."/>
            <person name="Daniel R."/>
            <person name="Simeonova D.D."/>
        </authorList>
    </citation>
    <scope>NUCLEOTIDE SEQUENCE [LARGE SCALE GENOMIC DNA]</scope>
    <source>
        <strain evidence="3 4">KoM1</strain>
    </source>
</reference>
<gene>
    <name evidence="3" type="ORF">MGMO_85c00410</name>
</gene>
<evidence type="ECO:0000256" key="1">
    <source>
        <dbReference type="SAM" id="MobiDB-lite"/>
    </source>
</evidence>
<dbReference type="Proteomes" id="UP000017842">
    <property type="component" value="Unassembled WGS sequence"/>
</dbReference>
<proteinExistence type="predicted"/>
<feature type="region of interest" description="Disordered" evidence="1">
    <location>
        <begin position="39"/>
        <end position="83"/>
    </location>
</feature>
<accession>V5DX65</accession>
<sequence length="83" mass="9044">MNNAKTHNPSVNPQQKGTHANFAVWALGLITLVVFCNTPRTPHKDVGSRVGRIRSAQRTNKTDRPDVCAANPPSIQSALRSAR</sequence>
<evidence type="ECO:0000313" key="3">
    <source>
        <dbReference type="EMBL" id="ESS71916.1"/>
    </source>
</evidence>
<feature type="transmembrane region" description="Helical" evidence="2">
    <location>
        <begin position="20"/>
        <end position="39"/>
    </location>
</feature>
<feature type="compositionally biased region" description="Polar residues" evidence="1">
    <location>
        <begin position="73"/>
        <end position="83"/>
    </location>
</feature>
<dbReference type="STRING" id="1116472.MGMO_85c00410"/>
<evidence type="ECO:0000313" key="4">
    <source>
        <dbReference type="Proteomes" id="UP000017842"/>
    </source>
</evidence>
<dbReference type="AlphaFoldDB" id="V5DX65"/>
<keyword evidence="2" id="KW-0472">Membrane</keyword>
<keyword evidence="2" id="KW-0812">Transmembrane</keyword>
<keyword evidence="4" id="KW-1185">Reference proteome</keyword>
<protein>
    <submittedName>
        <fullName evidence="3">Uncharacterized protein</fullName>
    </submittedName>
</protein>
<comment type="caution">
    <text evidence="3">The sequence shown here is derived from an EMBL/GenBank/DDBJ whole genome shotgun (WGS) entry which is preliminary data.</text>
</comment>
<dbReference type="EMBL" id="AYLO01000082">
    <property type="protein sequence ID" value="ESS71916.1"/>
    <property type="molecule type" value="Genomic_DNA"/>
</dbReference>
<name>V5DX65_9GAMM</name>
<organism evidence="3 4">
    <name type="scientific">Methyloglobulus morosus KoM1</name>
    <dbReference type="NCBI Taxonomy" id="1116472"/>
    <lineage>
        <taxon>Bacteria</taxon>
        <taxon>Pseudomonadati</taxon>
        <taxon>Pseudomonadota</taxon>
        <taxon>Gammaproteobacteria</taxon>
        <taxon>Methylococcales</taxon>
        <taxon>Methylococcaceae</taxon>
        <taxon>Methyloglobulus</taxon>
    </lineage>
</organism>
<keyword evidence="2" id="KW-1133">Transmembrane helix</keyword>